<dbReference type="RefSeq" id="YP_004421853.1">
    <property type="nucleotide sequence ID" value="NC_015466.1"/>
</dbReference>
<accession>F4YXU6</accession>
<dbReference type="KEGG" id="vg:10511822"/>
<organism evidence="1 2">
    <name type="scientific">Roseobacter phage RDJL Phi 1</name>
    <dbReference type="NCBI Taxonomy" id="562742"/>
    <lineage>
        <taxon>Viruses</taxon>
        <taxon>Duplodnaviria</taxon>
        <taxon>Heunggongvirae</taxon>
        <taxon>Uroviricota</taxon>
        <taxon>Caudoviricetes</taxon>
        <taxon>Xiamenvirus</taxon>
        <taxon>Xiamenvirus RDJL1</taxon>
    </lineage>
</organism>
<proteinExistence type="predicted"/>
<dbReference type="GeneID" id="10511822"/>
<gene>
    <name evidence="1" type="ORF">RDJLphi1_gp85</name>
</gene>
<keyword evidence="2" id="KW-1185">Reference proteome</keyword>
<dbReference type="OrthoDB" id="18184at10239"/>
<sequence>MTTPNFSIIELAASQAQKYVTVNEALRVVDTAMNLTVIRADNTAPPGSPSEGDKYIPFATATGAWAGQEDNIACFINAEWIFFTPAEGWRCYNQTTNELLIFDGSSWSPSVPSFGNGSAASPAYSFPTDSDTGMYRNAANELGFATGGSERLKLTNTQITSSTGDFLLNNAGSNSQATLNKNAAGDNAILNFQTGFSHHASVGLQGNNDFTVKVGTGFSIAQVIQNDLSATDFYTPELNVNEANGGALRLRVIEEELTGLSGATATTTASFPNQSIILGVSLRVTTTITGATNFDCGDGTTAGRFGGSLGLAAGTTNQGTIGPSGNYGTTNVVLTANGSNFTAGAVRVCLIYLELIAPTS</sequence>
<dbReference type="Proteomes" id="UP000008742">
    <property type="component" value="Segment"/>
</dbReference>
<dbReference type="InterPro" id="IPR021251">
    <property type="entry name" value="DUF2793"/>
</dbReference>
<reference evidence="1 2" key="1">
    <citation type="journal article" date="2009" name="Appl. Environ. Microbiol.">
        <title>Roseophage RDJL Phi1, infecting the aerobic anoxygenic phototrophic bacterium Roseobacter denitrificans OCh114.</title>
        <authorList>
            <person name="Zhang Y."/>
            <person name="Jiao N."/>
        </authorList>
    </citation>
    <scope>NUCLEOTIDE SEQUENCE [LARGE SCALE GENOMIC DNA]</scope>
</reference>
<dbReference type="Pfam" id="PF10983">
    <property type="entry name" value="DUF2793"/>
    <property type="match status" value="1"/>
</dbReference>
<evidence type="ECO:0000313" key="2">
    <source>
        <dbReference type="Proteomes" id="UP000008742"/>
    </source>
</evidence>
<dbReference type="EMBL" id="HM151342">
    <property type="protein sequence ID" value="ADK73486.1"/>
    <property type="molecule type" value="Genomic_DNA"/>
</dbReference>
<reference evidence="1 2" key="2">
    <citation type="journal article" date="2011" name="Virol. J.">
        <title>Complete genome sequence of a marine roseophage provides evidence into the evolution of gene transfer agents in alphaproteobacteria.</title>
        <authorList>
            <person name="Huang S."/>
            <person name="Zhang Y."/>
            <person name="Chen F."/>
            <person name="Jiao N."/>
        </authorList>
    </citation>
    <scope>NUCLEOTIDE SEQUENCE [LARGE SCALE GENOMIC DNA]</scope>
</reference>
<evidence type="ECO:0000313" key="1">
    <source>
        <dbReference type="EMBL" id="ADK73486.1"/>
    </source>
</evidence>
<name>F4YXU6_9CAUD</name>
<protein>
    <submittedName>
        <fullName evidence="1">Ribonuclease III</fullName>
    </submittedName>
</protein>